<feature type="chain" id="PRO_5045975680" evidence="1">
    <location>
        <begin position="31"/>
        <end position="197"/>
    </location>
</feature>
<evidence type="ECO:0000313" key="2">
    <source>
        <dbReference type="EMBL" id="UXI69669.1"/>
    </source>
</evidence>
<name>A0ABY6BIS5_9GAMM</name>
<dbReference type="InterPro" id="IPR008309">
    <property type="entry name" value="YdbL"/>
</dbReference>
<dbReference type="EMBL" id="CP104694">
    <property type="protein sequence ID" value="UXI69669.1"/>
    <property type="molecule type" value="Genomic_DNA"/>
</dbReference>
<proteinExistence type="predicted"/>
<dbReference type="Proteomes" id="UP001064632">
    <property type="component" value="Chromosome"/>
</dbReference>
<feature type="signal peptide" evidence="1">
    <location>
        <begin position="1"/>
        <end position="30"/>
    </location>
</feature>
<evidence type="ECO:0000256" key="1">
    <source>
        <dbReference type="SAM" id="SignalP"/>
    </source>
</evidence>
<keyword evidence="1" id="KW-0732">Signal</keyword>
<dbReference type="PROSITE" id="PS51257">
    <property type="entry name" value="PROKAR_LIPOPROTEIN"/>
    <property type="match status" value="1"/>
</dbReference>
<sequence length="197" mass="21357">MKRFGVFLLALGLTLLSACVTINVYFPAAAAEKAAEQFIGKVIGEAADADPPKSGDAPAPRQPPQASLLDLLIPAAHAAEPDLNIQTPAVREIQARMKQRFDTTLTKAFAAGTIGMTGNGLVAMRDAASVPLSERAALTQALADENRDRAAVYREIAVANGHPEWESQIQSTFARQWIERARPGWYYQDPTGSWKQR</sequence>
<keyword evidence="3" id="KW-1185">Reference proteome</keyword>
<dbReference type="RefSeq" id="WP_261696622.1">
    <property type="nucleotide sequence ID" value="NZ_CP104694.1"/>
</dbReference>
<evidence type="ECO:0000313" key="3">
    <source>
        <dbReference type="Proteomes" id="UP001064632"/>
    </source>
</evidence>
<organism evidence="2 3">
    <name type="scientific">Tahibacter amnicola</name>
    <dbReference type="NCBI Taxonomy" id="2976241"/>
    <lineage>
        <taxon>Bacteria</taxon>
        <taxon>Pseudomonadati</taxon>
        <taxon>Pseudomonadota</taxon>
        <taxon>Gammaproteobacteria</taxon>
        <taxon>Lysobacterales</taxon>
        <taxon>Rhodanobacteraceae</taxon>
        <taxon>Tahibacter</taxon>
    </lineage>
</organism>
<gene>
    <name evidence="2" type="ORF">N4264_08570</name>
</gene>
<accession>A0ABY6BIS5</accession>
<reference evidence="2" key="1">
    <citation type="submission" date="2022-09" db="EMBL/GenBank/DDBJ databases">
        <title>Tahibacter sp. nov., isolated from a fresh water.</title>
        <authorList>
            <person name="Baek J.H."/>
            <person name="Lee J.K."/>
            <person name="Kim J.M."/>
            <person name="Jeon C.O."/>
        </authorList>
    </citation>
    <scope>NUCLEOTIDE SEQUENCE</scope>
    <source>
        <strain evidence="2">W38</strain>
    </source>
</reference>
<protein>
    <submittedName>
        <fullName evidence="2">YdbL family protein</fullName>
    </submittedName>
</protein>
<dbReference type="Pfam" id="PF07027">
    <property type="entry name" value="DUF1318"/>
    <property type="match status" value="1"/>
</dbReference>